<accession>A0A9P8T099</accession>
<evidence type="ECO:0000313" key="2">
    <source>
        <dbReference type="Proteomes" id="UP000788993"/>
    </source>
</evidence>
<reference evidence="1" key="1">
    <citation type="journal article" date="2021" name="Open Biol.">
        <title>Shared evolutionary footprints suggest mitochondrial oxidative damage underlies multiple complex I losses in fungi.</title>
        <authorList>
            <person name="Schikora-Tamarit M.A."/>
            <person name="Marcet-Houben M."/>
            <person name="Nosek J."/>
            <person name="Gabaldon T."/>
        </authorList>
    </citation>
    <scope>NUCLEOTIDE SEQUENCE</scope>
    <source>
        <strain evidence="1">NCAIM Y.01608</strain>
    </source>
</reference>
<comment type="caution">
    <text evidence="1">The sequence shown here is derived from an EMBL/GenBank/DDBJ whole genome shotgun (WGS) entry which is preliminary data.</text>
</comment>
<dbReference type="AlphaFoldDB" id="A0A9P8T099"/>
<protein>
    <submittedName>
        <fullName evidence="1">Uncharacterized protein</fullName>
    </submittedName>
</protein>
<dbReference type="EMBL" id="JAEUBD010001468">
    <property type="protein sequence ID" value="KAH3660665.1"/>
    <property type="molecule type" value="Genomic_DNA"/>
</dbReference>
<dbReference type="Proteomes" id="UP000788993">
    <property type="component" value="Unassembled WGS sequence"/>
</dbReference>
<proteinExistence type="predicted"/>
<reference evidence="1" key="2">
    <citation type="submission" date="2021-01" db="EMBL/GenBank/DDBJ databases">
        <authorList>
            <person name="Schikora-Tamarit M.A."/>
        </authorList>
    </citation>
    <scope>NUCLEOTIDE SEQUENCE</scope>
    <source>
        <strain evidence="1">NCAIM Y.01608</strain>
    </source>
</reference>
<sequence length="283" mass="30960">MKFIQLSISCGKLAVMNMYIDLDISGDLSNASAFQISSLSSSVTPKFILLNTMALATSEKPSFSHCDAMSSHVSRPKDVCSKQDSTMWPILTSLPVLCSSSLASSIQTMCASAESTFSNASSRICLEFPSRAYSSHNKTLPGTNSVAFCIIRSAMVSSSSYFTTSIQSSLLRGRNSRAFFKIRFFDKLSVSKEAAQSHRRTDLALYRTASAMITLHTEASCLFISMFTSHASSDFGHFSQPCWISSRARLYFFASYSSRALAIHASGLYGFVSRILAKSVRVL</sequence>
<gene>
    <name evidence="1" type="ORF">OGATHE_004997</name>
</gene>
<name>A0A9P8T099_9ASCO</name>
<evidence type="ECO:0000313" key="1">
    <source>
        <dbReference type="EMBL" id="KAH3660665.1"/>
    </source>
</evidence>
<keyword evidence="2" id="KW-1185">Reference proteome</keyword>
<organism evidence="1 2">
    <name type="scientific">Ogataea polymorpha</name>
    <dbReference type="NCBI Taxonomy" id="460523"/>
    <lineage>
        <taxon>Eukaryota</taxon>
        <taxon>Fungi</taxon>
        <taxon>Dikarya</taxon>
        <taxon>Ascomycota</taxon>
        <taxon>Saccharomycotina</taxon>
        <taxon>Pichiomycetes</taxon>
        <taxon>Pichiales</taxon>
        <taxon>Pichiaceae</taxon>
        <taxon>Ogataea</taxon>
    </lineage>
</organism>